<dbReference type="Proteomes" id="UP001163846">
    <property type="component" value="Unassembled WGS sequence"/>
</dbReference>
<dbReference type="AlphaFoldDB" id="A0AA38UF75"/>
<feature type="compositionally biased region" description="Basic and acidic residues" evidence="1">
    <location>
        <begin position="561"/>
        <end position="570"/>
    </location>
</feature>
<dbReference type="PANTHER" id="PTHR38248">
    <property type="entry name" value="FUNK1 6"/>
    <property type="match status" value="1"/>
</dbReference>
<dbReference type="GO" id="GO:0004672">
    <property type="term" value="F:protein kinase activity"/>
    <property type="evidence" value="ECO:0007669"/>
    <property type="project" value="InterPro"/>
</dbReference>
<dbReference type="InterPro" id="IPR011009">
    <property type="entry name" value="Kinase-like_dom_sf"/>
</dbReference>
<sequence>MQRVPLQDFFDYIMPPPPKSLMHKEDVERLIKILEETGTIDVDHDRWSAFPVGSPAMTNNHESAVFQSLTSIWHDVVTAAKQIDGSLEETFGLVVNGSYPVYSDRGVSSRPDAFNKLYTKIQKTTLPKGEGKSNADGDPTSKDEQHFVYDIANPYRFSKTEEIDVVDDIVNDMEQVLARDPCRRFAFGTTITNRTTRLWFLSRASLLISTTFDLMTDRLQLVRLFLSLAFSSLSDMGWDSTMSFSHEDKFLRRQYKIEVDGQHFTTMDMLLEASTDNGQGRATRIWRVKDSDGHTRVLKDLWLSSNRQEEHKIREAIIADASALYDKDKKNSSGDVIDYREELDKRLVKPLAYWRVPVNGQPDDTGTVMLGEYYSDGYDDDSQELDTSLDSPGHTSSPPEAPDLGDRVPDGGNPAPHPGGSSAREGLCESERSDSKDVEQNTRCHYRIVYEQYATTLYDERSLKNVFTALVDVIKALDIMHRAGWVHRDVSGGNVYWFADGATGLLGDFEYAIRMSEPVRDDVPTGTPYFMASEVISRHYIYTIRITERPPPSTSSNPFKPKSEPEDEKYIPPIPRSQRPFSHNPIHDLESIWWIIVFVFFFNEDESQSSPNPMLRQEEMNRLFHGRLDNTHRNMFFREMSWGYYTEAKEYLPRSFAPGLDLLVALADILLYAYQQSESTDRDKIDEEHFNIHSKLIVHLRAEKYVGPLSTVKLVHLMAKNKKRKNSEPVEMAPAGKRPRQIVIQLSFVPQSD</sequence>
<dbReference type="Pfam" id="PF17667">
    <property type="entry name" value="Pkinase_fungal"/>
    <property type="match status" value="1"/>
</dbReference>
<evidence type="ECO:0000313" key="3">
    <source>
        <dbReference type="EMBL" id="KAJ3839562.1"/>
    </source>
</evidence>
<protein>
    <recommendedName>
        <fullName evidence="2">Protein kinase domain-containing protein</fullName>
    </recommendedName>
</protein>
<evidence type="ECO:0000259" key="2">
    <source>
        <dbReference type="PROSITE" id="PS50011"/>
    </source>
</evidence>
<dbReference type="InterPro" id="IPR040976">
    <property type="entry name" value="Pkinase_fungal"/>
</dbReference>
<feature type="region of interest" description="Disordered" evidence="1">
    <location>
        <begin position="548"/>
        <end position="575"/>
    </location>
</feature>
<accession>A0AA38UF75</accession>
<comment type="caution">
    <text evidence="3">The sequence shown here is derived from an EMBL/GenBank/DDBJ whole genome shotgun (WGS) entry which is preliminary data.</text>
</comment>
<dbReference type="Gene3D" id="1.10.510.10">
    <property type="entry name" value="Transferase(Phosphotransferase) domain 1"/>
    <property type="match status" value="1"/>
</dbReference>
<proteinExistence type="predicted"/>
<gene>
    <name evidence="3" type="ORF">F5878DRAFT_709375</name>
</gene>
<dbReference type="EMBL" id="MU806120">
    <property type="protein sequence ID" value="KAJ3839562.1"/>
    <property type="molecule type" value="Genomic_DNA"/>
</dbReference>
<feature type="compositionally biased region" description="Basic and acidic residues" evidence="1">
    <location>
        <begin position="426"/>
        <end position="436"/>
    </location>
</feature>
<organism evidence="3 4">
    <name type="scientific">Lentinula raphanica</name>
    <dbReference type="NCBI Taxonomy" id="153919"/>
    <lineage>
        <taxon>Eukaryota</taxon>
        <taxon>Fungi</taxon>
        <taxon>Dikarya</taxon>
        <taxon>Basidiomycota</taxon>
        <taxon>Agaricomycotina</taxon>
        <taxon>Agaricomycetes</taxon>
        <taxon>Agaricomycetidae</taxon>
        <taxon>Agaricales</taxon>
        <taxon>Marasmiineae</taxon>
        <taxon>Omphalotaceae</taxon>
        <taxon>Lentinula</taxon>
    </lineage>
</organism>
<feature type="region of interest" description="Disordered" evidence="1">
    <location>
        <begin position="358"/>
        <end position="436"/>
    </location>
</feature>
<reference evidence="3" key="1">
    <citation type="submission" date="2022-08" db="EMBL/GenBank/DDBJ databases">
        <authorList>
            <consortium name="DOE Joint Genome Institute"/>
            <person name="Min B."/>
            <person name="Riley R."/>
            <person name="Sierra-Patev S."/>
            <person name="Naranjo-Ortiz M."/>
            <person name="Looney B."/>
            <person name="Konkel Z."/>
            <person name="Slot J.C."/>
            <person name="Sakamoto Y."/>
            <person name="Steenwyk J.L."/>
            <person name="Rokas A."/>
            <person name="Carro J."/>
            <person name="Camarero S."/>
            <person name="Ferreira P."/>
            <person name="Molpeceres G."/>
            <person name="Ruiz-Duenas F.J."/>
            <person name="Serrano A."/>
            <person name="Henrissat B."/>
            <person name="Drula E."/>
            <person name="Hughes K.W."/>
            <person name="Mata J.L."/>
            <person name="Ishikawa N.K."/>
            <person name="Vargas-Isla R."/>
            <person name="Ushijima S."/>
            <person name="Smith C.A."/>
            <person name="Ahrendt S."/>
            <person name="Andreopoulos W."/>
            <person name="He G."/>
            <person name="Labutti K."/>
            <person name="Lipzen A."/>
            <person name="Ng V."/>
            <person name="Sandor L."/>
            <person name="Barry K."/>
            <person name="Martinez A.T."/>
            <person name="Xiao Y."/>
            <person name="Gibbons J.G."/>
            <person name="Terashima K."/>
            <person name="Hibbett D.S."/>
            <person name="Grigoriev I.V."/>
        </authorList>
    </citation>
    <scope>NUCLEOTIDE SEQUENCE</scope>
    <source>
        <strain evidence="3">TFB9207</strain>
    </source>
</reference>
<name>A0AA38UF75_9AGAR</name>
<evidence type="ECO:0000256" key="1">
    <source>
        <dbReference type="SAM" id="MobiDB-lite"/>
    </source>
</evidence>
<keyword evidence="4" id="KW-1185">Reference proteome</keyword>
<dbReference type="SUPFAM" id="SSF56112">
    <property type="entry name" value="Protein kinase-like (PK-like)"/>
    <property type="match status" value="1"/>
</dbReference>
<feature type="domain" description="Protein kinase" evidence="2">
    <location>
        <begin position="271"/>
        <end position="637"/>
    </location>
</feature>
<dbReference type="PROSITE" id="PS50011">
    <property type="entry name" value="PROTEIN_KINASE_DOM"/>
    <property type="match status" value="1"/>
</dbReference>
<dbReference type="GO" id="GO:0005524">
    <property type="term" value="F:ATP binding"/>
    <property type="evidence" value="ECO:0007669"/>
    <property type="project" value="InterPro"/>
</dbReference>
<feature type="compositionally biased region" description="Polar residues" evidence="1">
    <location>
        <begin position="385"/>
        <end position="398"/>
    </location>
</feature>
<evidence type="ECO:0000313" key="4">
    <source>
        <dbReference type="Proteomes" id="UP001163846"/>
    </source>
</evidence>
<dbReference type="InterPro" id="IPR000719">
    <property type="entry name" value="Prot_kinase_dom"/>
</dbReference>
<dbReference type="PANTHER" id="PTHR38248:SF2">
    <property type="entry name" value="FUNK1 11"/>
    <property type="match status" value="1"/>
</dbReference>